<keyword evidence="2" id="KW-0489">Methyltransferase</keyword>
<accession>A0A6J4E576</accession>
<organism evidence="2 4">
    <name type="scientific">Pseudomonas tohonis</name>
    <dbReference type="NCBI Taxonomy" id="2725477"/>
    <lineage>
        <taxon>Bacteria</taxon>
        <taxon>Pseudomonadati</taxon>
        <taxon>Pseudomonadota</taxon>
        <taxon>Gammaproteobacteria</taxon>
        <taxon>Pseudomonadales</taxon>
        <taxon>Pseudomonadaceae</taxon>
        <taxon>Pseudomonas</taxon>
    </lineage>
</organism>
<dbReference type="GO" id="GO:0032259">
    <property type="term" value="P:methylation"/>
    <property type="evidence" value="ECO:0007669"/>
    <property type="project" value="UniProtKB-KW"/>
</dbReference>
<protein>
    <submittedName>
        <fullName evidence="2">SAM-dependent methyltransferase</fullName>
    </submittedName>
</protein>
<dbReference type="SUPFAM" id="SSF53335">
    <property type="entry name" value="S-adenosyl-L-methionine-dependent methyltransferases"/>
    <property type="match status" value="1"/>
</dbReference>
<dbReference type="InterPro" id="IPR041698">
    <property type="entry name" value="Methyltransf_25"/>
</dbReference>
<dbReference type="Proteomes" id="UP000509383">
    <property type="component" value="Chromosome"/>
</dbReference>
<proteinExistence type="predicted"/>
<dbReference type="RefSeq" id="WP_173178678.1">
    <property type="nucleotide sequence ID" value="NZ_AP023189.1"/>
</dbReference>
<feature type="domain" description="Methyltransferase" evidence="1">
    <location>
        <begin position="29"/>
        <end position="122"/>
    </location>
</feature>
<dbReference type="AlphaFoldDB" id="A0A6J4E576"/>
<keyword evidence="2" id="KW-0808">Transferase</keyword>
<dbReference type="KEGG" id="ptw:TUM18999_29610"/>
<dbReference type="CDD" id="cd02440">
    <property type="entry name" value="AdoMet_MTases"/>
    <property type="match status" value="1"/>
</dbReference>
<dbReference type="InterPro" id="IPR029063">
    <property type="entry name" value="SAM-dependent_MTases_sf"/>
</dbReference>
<name>A0A6J4E576_9PSED</name>
<evidence type="ECO:0000313" key="4">
    <source>
        <dbReference type="Proteomes" id="UP000509383"/>
    </source>
</evidence>
<evidence type="ECO:0000313" key="2">
    <source>
        <dbReference type="EMBL" id="BCG24770.1"/>
    </source>
</evidence>
<dbReference type="EMBL" id="AP023189">
    <property type="protein sequence ID" value="BCG24770.1"/>
    <property type="molecule type" value="Genomic_DNA"/>
</dbReference>
<dbReference type="GO" id="GO:0008168">
    <property type="term" value="F:methyltransferase activity"/>
    <property type="evidence" value="ECO:0007669"/>
    <property type="project" value="UniProtKB-KW"/>
</dbReference>
<sequence length="192" mass="21948">MPLSPWFGRWRQRQIARRALKAAGEPNLVLDLPCGLGRSWALLAEHPNRFILAADPSREVLDRALATRSGPLVERVRGFQTSVLAIQLPENAVDSILCLQSLSRLSPEQRLMALRELRRVTRDTLILSLPVDGNLEAWHWRRHRGEEGDAVPPLRRDVLEDEFRQLGLQVLSHQDFLPGWAMVRTYVLRKDG</sequence>
<dbReference type="Pfam" id="PF13649">
    <property type="entry name" value="Methyltransf_25"/>
    <property type="match status" value="1"/>
</dbReference>
<dbReference type="Gene3D" id="3.40.50.150">
    <property type="entry name" value="Vaccinia Virus protein VP39"/>
    <property type="match status" value="1"/>
</dbReference>
<dbReference type="EMBL" id="BQKM01000008">
    <property type="protein sequence ID" value="GJN53991.1"/>
    <property type="molecule type" value="Genomic_DNA"/>
</dbReference>
<dbReference type="Proteomes" id="UP001054892">
    <property type="component" value="Unassembled WGS sequence"/>
</dbReference>
<reference evidence="2 4" key="1">
    <citation type="submission" date="2020-05" db="EMBL/GenBank/DDBJ databases">
        <title>Characterization of novel class B3 metallo-beta-lactamase from novel Pseudomonas species.</title>
        <authorList>
            <person name="Yamada K."/>
            <person name="Aoki K."/>
            <person name="Ishii Y."/>
        </authorList>
    </citation>
    <scope>NUCLEOTIDE SEQUENCE [LARGE SCALE GENOMIC DNA]</scope>
    <source>
        <strain evidence="2 4">TUM18999</strain>
        <strain evidence="3 5">TUM20286</strain>
    </source>
</reference>
<evidence type="ECO:0000313" key="3">
    <source>
        <dbReference type="EMBL" id="GJN53991.1"/>
    </source>
</evidence>
<keyword evidence="5" id="KW-1185">Reference proteome</keyword>
<evidence type="ECO:0000259" key="1">
    <source>
        <dbReference type="Pfam" id="PF13649"/>
    </source>
</evidence>
<evidence type="ECO:0000313" key="5">
    <source>
        <dbReference type="Proteomes" id="UP001054892"/>
    </source>
</evidence>
<gene>
    <name evidence="2" type="ORF">TUM18999_29610</name>
    <name evidence="3" type="ORF">TUM20286_37430</name>
</gene>